<proteinExistence type="predicted"/>
<comment type="caution">
    <text evidence="1">The sequence shown here is derived from an EMBL/GenBank/DDBJ whole genome shotgun (WGS) entry which is preliminary data.</text>
</comment>
<gene>
    <name evidence="1" type="ORF">OHK93_003591</name>
</gene>
<protein>
    <submittedName>
        <fullName evidence="1">Uncharacterized protein</fullName>
    </submittedName>
</protein>
<keyword evidence="2" id="KW-1185">Reference proteome</keyword>
<evidence type="ECO:0000313" key="1">
    <source>
        <dbReference type="EMBL" id="MDI1492377.1"/>
    </source>
</evidence>
<reference evidence="1" key="1">
    <citation type="journal article" date="2023" name="Genome Biol. Evol.">
        <title>First Whole Genome Sequence and Flow Cytometry Genome Size Data for the Lichen-Forming Fungus Ramalina farinacea (Ascomycota).</title>
        <authorList>
            <person name="Llewellyn T."/>
            <person name="Mian S."/>
            <person name="Hill R."/>
            <person name="Leitch I.J."/>
            <person name="Gaya E."/>
        </authorList>
    </citation>
    <scope>NUCLEOTIDE SEQUENCE</scope>
    <source>
        <strain evidence="1">LIQ254RAFAR</strain>
    </source>
</reference>
<organism evidence="1 2">
    <name type="scientific">Ramalina farinacea</name>
    <dbReference type="NCBI Taxonomy" id="258253"/>
    <lineage>
        <taxon>Eukaryota</taxon>
        <taxon>Fungi</taxon>
        <taxon>Dikarya</taxon>
        <taxon>Ascomycota</taxon>
        <taxon>Pezizomycotina</taxon>
        <taxon>Lecanoromycetes</taxon>
        <taxon>OSLEUM clade</taxon>
        <taxon>Lecanoromycetidae</taxon>
        <taxon>Lecanorales</taxon>
        <taxon>Lecanorineae</taxon>
        <taxon>Ramalinaceae</taxon>
        <taxon>Ramalina</taxon>
    </lineage>
</organism>
<evidence type="ECO:0000313" key="2">
    <source>
        <dbReference type="Proteomes" id="UP001161017"/>
    </source>
</evidence>
<name>A0AA43U1D9_9LECA</name>
<dbReference type="EMBL" id="JAPUFD010000018">
    <property type="protein sequence ID" value="MDI1492377.1"/>
    <property type="molecule type" value="Genomic_DNA"/>
</dbReference>
<dbReference type="Proteomes" id="UP001161017">
    <property type="component" value="Unassembled WGS sequence"/>
</dbReference>
<sequence>MALERSLREVHEHLGLVLQKPSTSLDERLLEHIDRQVSEAIDDSKRSLLLNQLSELLPTLQQDPTPLTELIERLVAPDAFTFANVLRIQPAPDFSLGLGSPSPAVNKVTLTLLAKATRELSDVNYVAGRRGIVGSLVEKWLGAEATGVAHKASQVLINLLLWGRRAKETTPVDPAMDHNLMWRRVFRDRDIYQAMFSACSLQEENGYSTRHTTVAQGRLLDLLLAVRTSPVRTSQIAEIESQYGVKDGGLLEYALIHMIDYKNDDLMLSTLFNFCINYIRPDPDQSDRDSSASLDLLKKHGLHRQCLSYFLQQSQIAASWVLSDSAIYIGTYCSSHRSDLLSDPTLPNEILSNLRNHISNTPSEAWNSSRIPNTDLLILSHLPQSLLATALYAESSPLILLPPVETQPAIVNTLSQILSASSPQIHSDDKAAARVLYYLYLKEHPSLWPRIMKAADTVALLDPALAANNFIKSIITADWAPLPSSATPPNKSNPFPLPPESWLRNHYHSTPLPSTGVEAIMMSSSPSSSGGNISEVILPYLMKPAQTFGNAVGGGRGDVESAAWKVAVAKYEVLEAFLASVKRLDDESTEMREMIAAVSKRVAEGPMGGSTGVGGMVGTMEL</sequence>
<dbReference type="AlphaFoldDB" id="A0AA43U1D9"/>
<accession>A0AA43U1D9</accession>